<evidence type="ECO:0000313" key="6">
    <source>
        <dbReference type="EMBL" id="CAL1399705.1"/>
    </source>
</evidence>
<keyword evidence="1" id="KW-0479">Metal-binding</keyword>
<evidence type="ECO:0000256" key="4">
    <source>
        <dbReference type="SAM" id="MobiDB-lite"/>
    </source>
</evidence>
<protein>
    <recommendedName>
        <fullName evidence="5">Isopenicillin N synthase-like Fe(2+) 2OG dioxygenase domain-containing protein</fullName>
    </recommendedName>
</protein>
<accession>A0AAV2FN38</accession>
<dbReference type="PANTHER" id="PTHR47991">
    <property type="entry name" value="OXOGLUTARATE/IRON-DEPENDENT DIOXYGENASE"/>
    <property type="match status" value="1"/>
</dbReference>
<evidence type="ECO:0000256" key="3">
    <source>
        <dbReference type="ARBA" id="ARBA00023004"/>
    </source>
</evidence>
<organism evidence="6 7">
    <name type="scientific">Linum trigynum</name>
    <dbReference type="NCBI Taxonomy" id="586398"/>
    <lineage>
        <taxon>Eukaryota</taxon>
        <taxon>Viridiplantae</taxon>
        <taxon>Streptophyta</taxon>
        <taxon>Embryophyta</taxon>
        <taxon>Tracheophyta</taxon>
        <taxon>Spermatophyta</taxon>
        <taxon>Magnoliopsida</taxon>
        <taxon>eudicotyledons</taxon>
        <taxon>Gunneridae</taxon>
        <taxon>Pentapetalae</taxon>
        <taxon>rosids</taxon>
        <taxon>fabids</taxon>
        <taxon>Malpighiales</taxon>
        <taxon>Linaceae</taxon>
        <taxon>Linum</taxon>
    </lineage>
</organism>
<gene>
    <name evidence="6" type="ORF">LTRI10_LOCUS39880</name>
</gene>
<keyword evidence="3" id="KW-0408">Iron</keyword>
<dbReference type="SUPFAM" id="SSF51197">
    <property type="entry name" value="Clavaminate synthase-like"/>
    <property type="match status" value="1"/>
</dbReference>
<evidence type="ECO:0000259" key="5">
    <source>
        <dbReference type="Pfam" id="PF03171"/>
    </source>
</evidence>
<evidence type="ECO:0000256" key="2">
    <source>
        <dbReference type="ARBA" id="ARBA00022896"/>
    </source>
</evidence>
<proteinExistence type="predicted"/>
<reference evidence="6 7" key="1">
    <citation type="submission" date="2024-04" db="EMBL/GenBank/DDBJ databases">
        <authorList>
            <person name="Fracassetti M."/>
        </authorList>
    </citation>
    <scope>NUCLEOTIDE SEQUENCE [LARGE SCALE GENOMIC DNA]</scope>
</reference>
<dbReference type="InterPro" id="IPR027443">
    <property type="entry name" value="IPNS-like_sf"/>
</dbReference>
<keyword evidence="7" id="KW-1185">Reference proteome</keyword>
<sequence>MRGEVETVKGELSDFAVRGALVVNIGDLLQIMSNDEYKSVEHRVLANPSMEPRVSVAVFFNSDEQETVLGPIPELISPEKGSSPKSWISEPSPISTSCKKKKKTGASDRLYLARKRWCALVQSSVSSYISGTNSAY</sequence>
<dbReference type="GO" id="GO:0046872">
    <property type="term" value="F:metal ion binding"/>
    <property type="evidence" value="ECO:0007669"/>
    <property type="project" value="UniProtKB-KW"/>
</dbReference>
<dbReference type="InterPro" id="IPR050295">
    <property type="entry name" value="Plant_2OG-oxidoreductases"/>
</dbReference>
<name>A0AAV2FN38_9ROSI</name>
<dbReference type="AlphaFoldDB" id="A0AAV2FN38"/>
<dbReference type="InterPro" id="IPR044861">
    <property type="entry name" value="IPNS-like_FE2OG_OXY"/>
</dbReference>
<evidence type="ECO:0000256" key="1">
    <source>
        <dbReference type="ARBA" id="ARBA00022723"/>
    </source>
</evidence>
<dbReference type="Pfam" id="PF03171">
    <property type="entry name" value="2OG-FeII_Oxy"/>
    <property type="match status" value="1"/>
</dbReference>
<dbReference type="EMBL" id="OZ034820">
    <property type="protein sequence ID" value="CAL1399705.1"/>
    <property type="molecule type" value="Genomic_DNA"/>
</dbReference>
<feature type="region of interest" description="Disordered" evidence="4">
    <location>
        <begin position="73"/>
        <end position="101"/>
    </location>
</feature>
<keyword evidence="2" id="KW-0847">Vitamin C</keyword>
<dbReference type="Gene3D" id="2.60.120.330">
    <property type="entry name" value="B-lactam Antibiotic, Isopenicillin N Synthase, Chain"/>
    <property type="match status" value="1"/>
</dbReference>
<dbReference type="Proteomes" id="UP001497516">
    <property type="component" value="Chromosome 7"/>
</dbReference>
<evidence type="ECO:0000313" key="7">
    <source>
        <dbReference type="Proteomes" id="UP001497516"/>
    </source>
</evidence>
<feature type="domain" description="Isopenicillin N synthase-like Fe(2+) 2OG dioxygenase" evidence="5">
    <location>
        <begin position="17"/>
        <end position="61"/>
    </location>
</feature>
<dbReference type="GO" id="GO:0031418">
    <property type="term" value="F:L-ascorbic acid binding"/>
    <property type="evidence" value="ECO:0007669"/>
    <property type="project" value="UniProtKB-KW"/>
</dbReference>